<accession>A0A9Q3DH24</accession>
<keyword evidence="2" id="KW-1185">Reference proteome</keyword>
<gene>
    <name evidence="1" type="ORF">O181_041622</name>
</gene>
<sequence>MKHALCGTKLGTNWSKIVKTNKKDGIRFDGSFCCKPQRKEKQIRLIFKLRIIQGRKPSTQSMWKQGGKPIALNCTIAHTQPSYGAFQGGKSLCFASIEIFLWPEQLVHEDYKSSP</sequence>
<dbReference type="Proteomes" id="UP000765509">
    <property type="component" value="Unassembled WGS sequence"/>
</dbReference>
<dbReference type="EMBL" id="AVOT02016560">
    <property type="protein sequence ID" value="MBW0501907.1"/>
    <property type="molecule type" value="Genomic_DNA"/>
</dbReference>
<protein>
    <submittedName>
        <fullName evidence="1">Uncharacterized protein</fullName>
    </submittedName>
</protein>
<reference evidence="1" key="1">
    <citation type="submission" date="2021-03" db="EMBL/GenBank/DDBJ databases">
        <title>Draft genome sequence of rust myrtle Austropuccinia psidii MF-1, a brazilian biotype.</title>
        <authorList>
            <person name="Quecine M.C."/>
            <person name="Pachon D.M.R."/>
            <person name="Bonatelli M.L."/>
            <person name="Correr F.H."/>
            <person name="Franceschini L.M."/>
            <person name="Leite T.F."/>
            <person name="Margarido G.R.A."/>
            <person name="Almeida C.A."/>
            <person name="Ferrarezi J.A."/>
            <person name="Labate C.A."/>
        </authorList>
    </citation>
    <scope>NUCLEOTIDE SEQUENCE</scope>
    <source>
        <strain evidence="1">MF-1</strain>
    </source>
</reference>
<evidence type="ECO:0000313" key="1">
    <source>
        <dbReference type="EMBL" id="MBW0501907.1"/>
    </source>
</evidence>
<organism evidence="1 2">
    <name type="scientific">Austropuccinia psidii MF-1</name>
    <dbReference type="NCBI Taxonomy" id="1389203"/>
    <lineage>
        <taxon>Eukaryota</taxon>
        <taxon>Fungi</taxon>
        <taxon>Dikarya</taxon>
        <taxon>Basidiomycota</taxon>
        <taxon>Pucciniomycotina</taxon>
        <taxon>Pucciniomycetes</taxon>
        <taxon>Pucciniales</taxon>
        <taxon>Sphaerophragmiaceae</taxon>
        <taxon>Austropuccinia</taxon>
    </lineage>
</organism>
<comment type="caution">
    <text evidence="1">The sequence shown here is derived from an EMBL/GenBank/DDBJ whole genome shotgun (WGS) entry which is preliminary data.</text>
</comment>
<evidence type="ECO:0000313" key="2">
    <source>
        <dbReference type="Proteomes" id="UP000765509"/>
    </source>
</evidence>
<proteinExistence type="predicted"/>
<dbReference type="AlphaFoldDB" id="A0A9Q3DH24"/>
<name>A0A9Q3DH24_9BASI</name>